<keyword evidence="5" id="KW-0663">Pyridoxal phosphate</keyword>
<feature type="domain" description="Aminotransferase class I/classII large" evidence="6">
    <location>
        <begin position="27"/>
        <end position="375"/>
    </location>
</feature>
<dbReference type="Gene3D" id="3.40.640.10">
    <property type="entry name" value="Type I PLP-dependent aspartate aminotransferase-like (Major domain)"/>
    <property type="match status" value="1"/>
</dbReference>
<dbReference type="GO" id="GO:0005737">
    <property type="term" value="C:cytoplasm"/>
    <property type="evidence" value="ECO:0007669"/>
    <property type="project" value="TreeGrafter"/>
</dbReference>
<organism evidence="7 8">
    <name type="scientific">Algoriphagus halophilus</name>
    <dbReference type="NCBI Taxonomy" id="226505"/>
    <lineage>
        <taxon>Bacteria</taxon>
        <taxon>Pseudomonadati</taxon>
        <taxon>Bacteroidota</taxon>
        <taxon>Cytophagia</taxon>
        <taxon>Cytophagales</taxon>
        <taxon>Cyclobacteriaceae</taxon>
        <taxon>Algoriphagus</taxon>
    </lineage>
</organism>
<dbReference type="CDD" id="cd00609">
    <property type="entry name" value="AAT_like"/>
    <property type="match status" value="1"/>
</dbReference>
<dbReference type="Gene3D" id="3.90.1150.10">
    <property type="entry name" value="Aspartate Aminotransferase, domain 1"/>
    <property type="match status" value="1"/>
</dbReference>
<reference evidence="8" key="1">
    <citation type="submission" date="2016-11" db="EMBL/GenBank/DDBJ databases">
        <authorList>
            <person name="Varghese N."/>
            <person name="Submissions S."/>
        </authorList>
    </citation>
    <scope>NUCLEOTIDE SEQUENCE [LARGE SCALE GENOMIC DNA]</scope>
    <source>
        <strain evidence="8">DSM 15292</strain>
    </source>
</reference>
<comment type="cofactor">
    <cofactor evidence="1">
        <name>pyridoxal 5'-phosphate</name>
        <dbReference type="ChEBI" id="CHEBI:597326"/>
    </cofactor>
</comment>
<evidence type="ECO:0000256" key="1">
    <source>
        <dbReference type="ARBA" id="ARBA00001933"/>
    </source>
</evidence>
<dbReference type="Proteomes" id="UP000185221">
    <property type="component" value="Unassembled WGS sequence"/>
</dbReference>
<evidence type="ECO:0000256" key="3">
    <source>
        <dbReference type="ARBA" id="ARBA00022576"/>
    </source>
</evidence>
<dbReference type="Pfam" id="PF00155">
    <property type="entry name" value="Aminotran_1_2"/>
    <property type="match status" value="1"/>
</dbReference>
<dbReference type="GO" id="GO:0016212">
    <property type="term" value="F:kynurenine-oxoglutarate transaminase activity"/>
    <property type="evidence" value="ECO:0007669"/>
    <property type="project" value="TreeGrafter"/>
</dbReference>
<evidence type="ECO:0000256" key="5">
    <source>
        <dbReference type="ARBA" id="ARBA00022898"/>
    </source>
</evidence>
<comment type="similarity">
    <text evidence="2">Belongs to the class-I pyridoxal-phosphate-dependent aminotransferase family.</text>
</comment>
<sequence>MPIQSKLPEVGTTIFTIMSKMASDYQAINLSQGYPGFNCDPHLIELVYKYMKEGKNQYAPMSGVPLLRERLVEKTKKVYGVDYDSESEVTIVSGATDAIYSAVTSIVKPGDEVILLEPAYDCYAPAIKLCGGIPVYVPLNLPDFSIHWNSVKDALSDKTRLIMVNTPHNPSGYMWTKEDLENLAQLIVDKDIYVISDEVYEHITFDGRKHLSMMTHPVLKERTFVCGSFGKTFHVTGWKIGYCLAPEEMTREFRKVHQFVTFSTATPLQYALAEYLEDEHHYLELPDFYQKKRDLFCEGLRETELLFTPAQGSFFQQVSYGHLSKESDFDLAVRWTKEIGVASIPISVFFKNKNDHKILRFCFAKLDEELEKAIKIIQKSKLF</sequence>
<dbReference type="RefSeq" id="WP_074223818.1">
    <property type="nucleotide sequence ID" value="NZ_FSRC01000001.1"/>
</dbReference>
<name>A0A1N6DM50_9BACT</name>
<dbReference type="NCBIfam" id="NF006569">
    <property type="entry name" value="PRK09082.1"/>
    <property type="match status" value="1"/>
</dbReference>
<evidence type="ECO:0000313" key="8">
    <source>
        <dbReference type="Proteomes" id="UP000185221"/>
    </source>
</evidence>
<evidence type="ECO:0000256" key="4">
    <source>
        <dbReference type="ARBA" id="ARBA00022679"/>
    </source>
</evidence>
<evidence type="ECO:0000256" key="2">
    <source>
        <dbReference type="ARBA" id="ARBA00007441"/>
    </source>
</evidence>
<proteinExistence type="inferred from homology"/>
<accession>A0A1N6DM50</accession>
<dbReference type="PANTHER" id="PTHR43807:SF20">
    <property type="entry name" value="FI04487P"/>
    <property type="match status" value="1"/>
</dbReference>
<dbReference type="InterPro" id="IPR004839">
    <property type="entry name" value="Aminotransferase_I/II_large"/>
</dbReference>
<dbReference type="FunFam" id="3.40.640.10:FF:000033">
    <property type="entry name" value="Aspartate aminotransferase"/>
    <property type="match status" value="1"/>
</dbReference>
<evidence type="ECO:0000259" key="6">
    <source>
        <dbReference type="Pfam" id="PF00155"/>
    </source>
</evidence>
<dbReference type="PANTHER" id="PTHR43807">
    <property type="entry name" value="FI04487P"/>
    <property type="match status" value="1"/>
</dbReference>
<keyword evidence="3 7" id="KW-0032">Aminotransferase</keyword>
<dbReference type="OrthoDB" id="1489696at2"/>
<dbReference type="InterPro" id="IPR015422">
    <property type="entry name" value="PyrdxlP-dep_Trfase_small"/>
</dbReference>
<dbReference type="InterPro" id="IPR015421">
    <property type="entry name" value="PyrdxlP-dep_Trfase_major"/>
</dbReference>
<dbReference type="GO" id="GO:0030170">
    <property type="term" value="F:pyridoxal phosphate binding"/>
    <property type="evidence" value="ECO:0007669"/>
    <property type="project" value="InterPro"/>
</dbReference>
<gene>
    <name evidence="7" type="ORF">SAMN05444394_1131</name>
</gene>
<dbReference type="EMBL" id="FSRC01000001">
    <property type="protein sequence ID" value="SIN71845.1"/>
    <property type="molecule type" value="Genomic_DNA"/>
</dbReference>
<dbReference type="STRING" id="226505.SAMN05444394_1131"/>
<keyword evidence="8" id="KW-1185">Reference proteome</keyword>
<dbReference type="InterPro" id="IPR015424">
    <property type="entry name" value="PyrdxlP-dep_Trfase"/>
</dbReference>
<keyword evidence="4 7" id="KW-0808">Transferase</keyword>
<evidence type="ECO:0000313" key="7">
    <source>
        <dbReference type="EMBL" id="SIN71845.1"/>
    </source>
</evidence>
<dbReference type="SUPFAM" id="SSF53383">
    <property type="entry name" value="PLP-dependent transferases"/>
    <property type="match status" value="1"/>
</dbReference>
<dbReference type="AlphaFoldDB" id="A0A1N6DM50"/>
<dbReference type="NCBIfam" id="NF009079">
    <property type="entry name" value="PRK12414.1"/>
    <property type="match status" value="1"/>
</dbReference>
<protein>
    <submittedName>
        <fullName evidence="7">2-keto-4-methylthiobutyrate aminotransferase apoenzyme</fullName>
    </submittedName>
</protein>
<dbReference type="InterPro" id="IPR051326">
    <property type="entry name" value="Kynurenine-oxoglutarate_AT"/>
</dbReference>